<comment type="caution">
    <text evidence="2">The sequence shown here is derived from an EMBL/GenBank/DDBJ whole genome shotgun (WGS) entry which is preliminary data.</text>
</comment>
<dbReference type="GO" id="GO:0090071">
    <property type="term" value="P:negative regulation of ribosome biogenesis"/>
    <property type="evidence" value="ECO:0007669"/>
    <property type="project" value="TreeGrafter"/>
</dbReference>
<dbReference type="Gene3D" id="3.30.460.10">
    <property type="entry name" value="Beta Polymerase, domain 2"/>
    <property type="match status" value="1"/>
</dbReference>
<dbReference type="GO" id="GO:0017148">
    <property type="term" value="P:negative regulation of translation"/>
    <property type="evidence" value="ECO:0007669"/>
    <property type="project" value="TreeGrafter"/>
</dbReference>
<dbReference type="InterPro" id="IPR043519">
    <property type="entry name" value="NT_sf"/>
</dbReference>
<dbReference type="HAMAP" id="MF_01477">
    <property type="entry name" value="Iojap_RsfS"/>
    <property type="match status" value="1"/>
</dbReference>
<keyword evidence="3" id="KW-1185">Reference proteome</keyword>
<dbReference type="SUPFAM" id="SSF81301">
    <property type="entry name" value="Nucleotidyltransferase"/>
    <property type="match status" value="1"/>
</dbReference>
<comment type="similarity">
    <text evidence="1">Belongs to the Iojap/RsfS family.</text>
</comment>
<dbReference type="GO" id="GO:0043023">
    <property type="term" value="F:ribosomal large subunit binding"/>
    <property type="evidence" value="ECO:0007669"/>
    <property type="project" value="TreeGrafter"/>
</dbReference>
<evidence type="ECO:0000313" key="2">
    <source>
        <dbReference type="EMBL" id="CAI8017035.1"/>
    </source>
</evidence>
<dbReference type="EMBL" id="CASHTH010001587">
    <property type="protein sequence ID" value="CAI8017035.1"/>
    <property type="molecule type" value="Genomic_DNA"/>
</dbReference>
<name>A0AA35WJU2_GEOBA</name>
<sequence length="109" mass="12358">MQRYAADVASDKLASDIVMLDIGEVSDFADYFVIITVESTRQMRALVEDLEHALEEKGGVRHHREGTPESGWMLLDFGDVVIHVFGAEERQFYNLESAWAEATELVRIL</sequence>
<dbReference type="Proteomes" id="UP001174909">
    <property type="component" value="Unassembled WGS sequence"/>
</dbReference>
<protein>
    <submittedName>
        <fullName evidence="2">Ribosomal silencing factor RsfS</fullName>
    </submittedName>
</protein>
<dbReference type="PANTHER" id="PTHR21043">
    <property type="entry name" value="IOJAP SUPERFAMILY ORTHOLOG"/>
    <property type="match status" value="1"/>
</dbReference>
<dbReference type="AlphaFoldDB" id="A0AA35WJU2"/>
<organism evidence="2 3">
    <name type="scientific">Geodia barretti</name>
    <name type="common">Barrett's horny sponge</name>
    <dbReference type="NCBI Taxonomy" id="519541"/>
    <lineage>
        <taxon>Eukaryota</taxon>
        <taxon>Metazoa</taxon>
        <taxon>Porifera</taxon>
        <taxon>Demospongiae</taxon>
        <taxon>Heteroscleromorpha</taxon>
        <taxon>Tetractinellida</taxon>
        <taxon>Astrophorina</taxon>
        <taxon>Geodiidae</taxon>
        <taxon>Geodia</taxon>
    </lineage>
</organism>
<dbReference type="PANTHER" id="PTHR21043:SF0">
    <property type="entry name" value="MITOCHONDRIAL ASSEMBLY OF RIBOSOMAL LARGE SUBUNIT PROTEIN 1"/>
    <property type="match status" value="1"/>
</dbReference>
<dbReference type="NCBIfam" id="TIGR00090">
    <property type="entry name" value="rsfS_iojap_ybeB"/>
    <property type="match status" value="1"/>
</dbReference>
<dbReference type="InterPro" id="IPR004394">
    <property type="entry name" value="Iojap/RsfS/C7orf30"/>
</dbReference>
<dbReference type="Pfam" id="PF02410">
    <property type="entry name" value="RsfS"/>
    <property type="match status" value="1"/>
</dbReference>
<gene>
    <name evidence="2" type="ORF">GBAR_LOCUS10396</name>
</gene>
<evidence type="ECO:0000313" key="3">
    <source>
        <dbReference type="Proteomes" id="UP001174909"/>
    </source>
</evidence>
<accession>A0AA35WJU2</accession>
<reference evidence="2" key="1">
    <citation type="submission" date="2023-03" db="EMBL/GenBank/DDBJ databases">
        <authorList>
            <person name="Steffen K."/>
            <person name="Cardenas P."/>
        </authorList>
    </citation>
    <scope>NUCLEOTIDE SEQUENCE</scope>
</reference>
<evidence type="ECO:0000256" key="1">
    <source>
        <dbReference type="ARBA" id="ARBA00010574"/>
    </source>
</evidence>
<proteinExistence type="inferred from homology"/>